<keyword evidence="2" id="KW-0560">Oxidoreductase</keyword>
<evidence type="ECO:0000313" key="3">
    <source>
        <dbReference type="Proteomes" id="UP001596139"/>
    </source>
</evidence>
<dbReference type="EMBL" id="JBHSPX010000007">
    <property type="protein sequence ID" value="MFC6065519.1"/>
    <property type="molecule type" value="Genomic_DNA"/>
</dbReference>
<protein>
    <submittedName>
        <fullName evidence="2">2OG-Fe dioxygenase family protein</fullName>
    </submittedName>
</protein>
<accession>A0ABW1MR60</accession>
<name>A0ABW1MR60_9ACTN</name>
<sequence length="258" mass="27372">MDRITDSTGTADGAADPAGAGAAPGIEAARTALAVTGAHLMPPATVRAALPGGPNGWARFAAHWEDLSPDPYAAAHGTRRLRRYGHFTVDPETGEGTLQPHTPFLQPEGTNHLYETQDRHFDPLTDAFLADPVLHSLLELLGKAADALARPERWQVKVHPFRVSAAADGEGQPTPEGRHRDGVTLVTSLLIGRENATGGQSTVYATDGREVLSTTLREPAALLLSDDRSTLHGVSPIRPVDAGRPARRDVLVITYTAA</sequence>
<dbReference type="RefSeq" id="WP_031059250.1">
    <property type="nucleotide sequence ID" value="NZ_JBHSPX010000007.1"/>
</dbReference>
<comment type="caution">
    <text evidence="2">The sequence shown here is derived from an EMBL/GenBank/DDBJ whole genome shotgun (WGS) entry which is preliminary data.</text>
</comment>
<dbReference type="Gene3D" id="2.60.120.620">
    <property type="entry name" value="q2cbj1_9rhob like domain"/>
    <property type="match status" value="1"/>
</dbReference>
<keyword evidence="3" id="KW-1185">Reference proteome</keyword>
<feature type="region of interest" description="Disordered" evidence="1">
    <location>
        <begin position="1"/>
        <end position="22"/>
    </location>
</feature>
<evidence type="ECO:0000256" key="1">
    <source>
        <dbReference type="SAM" id="MobiDB-lite"/>
    </source>
</evidence>
<dbReference type="InterPro" id="IPR018724">
    <property type="entry name" value="2OG-Fe_dioxygenase"/>
</dbReference>
<reference evidence="3" key="1">
    <citation type="journal article" date="2019" name="Int. J. Syst. Evol. Microbiol.">
        <title>The Global Catalogue of Microorganisms (GCM) 10K type strain sequencing project: providing services to taxonomists for standard genome sequencing and annotation.</title>
        <authorList>
            <consortium name="The Broad Institute Genomics Platform"/>
            <consortium name="The Broad Institute Genome Sequencing Center for Infectious Disease"/>
            <person name="Wu L."/>
            <person name="Ma J."/>
        </authorList>
    </citation>
    <scope>NUCLEOTIDE SEQUENCE [LARGE SCALE GENOMIC DNA]</scope>
    <source>
        <strain evidence="3">CGMCC 1.15180</strain>
    </source>
</reference>
<feature type="compositionally biased region" description="Low complexity" evidence="1">
    <location>
        <begin position="9"/>
        <end position="22"/>
    </location>
</feature>
<proteinExistence type="predicted"/>
<organism evidence="2 3">
    <name type="scientific">Streptomyces ochraceiscleroticus</name>
    <dbReference type="NCBI Taxonomy" id="47761"/>
    <lineage>
        <taxon>Bacteria</taxon>
        <taxon>Bacillati</taxon>
        <taxon>Actinomycetota</taxon>
        <taxon>Actinomycetes</taxon>
        <taxon>Kitasatosporales</taxon>
        <taxon>Streptomycetaceae</taxon>
        <taxon>Streptomyces</taxon>
    </lineage>
</organism>
<gene>
    <name evidence="2" type="ORF">ACFP4F_23650</name>
</gene>
<dbReference type="Pfam" id="PF10014">
    <property type="entry name" value="2OG-Fe_Oxy_2"/>
    <property type="match status" value="1"/>
</dbReference>
<dbReference type="Proteomes" id="UP001596139">
    <property type="component" value="Unassembled WGS sequence"/>
</dbReference>
<evidence type="ECO:0000313" key="2">
    <source>
        <dbReference type="EMBL" id="MFC6065519.1"/>
    </source>
</evidence>
<dbReference type="GO" id="GO:0051213">
    <property type="term" value="F:dioxygenase activity"/>
    <property type="evidence" value="ECO:0007669"/>
    <property type="project" value="UniProtKB-KW"/>
</dbReference>
<keyword evidence="2" id="KW-0223">Dioxygenase</keyword>